<feature type="short sequence motif" description="GXSXG" evidence="4">
    <location>
        <begin position="64"/>
        <end position="68"/>
    </location>
</feature>
<sequence>MGEGFADHRAASVTIDGLVERSTGKVGLVLTGGGARAAYQVGVLSAVRTIWGRRQGNPFQIVCGTSAGAVNAAALACYADNFGESVRRLAWIWRNFTVSQVYRSDTLAVMQSVVSWAGALLMGWLFHRSPRSLLDNTPLRELLQHHLDFNRIDDAIKAGHLYAVSVTCSGYSTGESLTFYEANAEVSPWRRAQRVGLKHRITVDHLMASSAIPFVFPAVKINREYFGDGSMRQLAPVSPAVHLGAERVLVIGNGRREGETRRTRSDRYPSPAQIAGHTMSSIFLDGLAVDIERLQRINDTWGRIPPEVREKAGVSLKPIEALVISPSERLDFIAAKHVRALPWALRTVLRGTGAYGRAGSAILSYLLFEKPYTRELMELGYRDAMKRRAEIAHFLRIDESEDGVGFGQQADIFEHVWTEAE</sequence>
<dbReference type="EMBL" id="JAYXHS010000003">
    <property type="protein sequence ID" value="MEC5387107.1"/>
    <property type="molecule type" value="Genomic_DNA"/>
</dbReference>
<dbReference type="Gene3D" id="3.40.1090.10">
    <property type="entry name" value="Cytosolic phospholipase A2 catalytic domain"/>
    <property type="match status" value="1"/>
</dbReference>
<protein>
    <submittedName>
        <fullName evidence="6">Patatin-like phospholipase family protein</fullName>
    </submittedName>
</protein>
<evidence type="ECO:0000256" key="3">
    <source>
        <dbReference type="ARBA" id="ARBA00023098"/>
    </source>
</evidence>
<evidence type="ECO:0000259" key="5">
    <source>
        <dbReference type="PROSITE" id="PS51635"/>
    </source>
</evidence>
<reference evidence="6 7" key="1">
    <citation type="submission" date="2024-01" db="EMBL/GenBank/DDBJ databases">
        <title>Uliginosibacterium soil sp. nov.</title>
        <authorList>
            <person name="Lv Y."/>
        </authorList>
    </citation>
    <scope>NUCLEOTIDE SEQUENCE [LARGE SCALE GENOMIC DNA]</scope>
    <source>
        <strain evidence="6 7">H3</strain>
    </source>
</reference>
<dbReference type="PANTHER" id="PTHR14226">
    <property type="entry name" value="NEUROPATHY TARGET ESTERASE/SWISS CHEESE D.MELANOGASTER"/>
    <property type="match status" value="1"/>
</dbReference>
<proteinExistence type="predicted"/>
<name>A0ABU6K5C7_9RHOO</name>
<keyword evidence="1 4" id="KW-0378">Hydrolase</keyword>
<dbReference type="PANTHER" id="PTHR14226:SF57">
    <property type="entry name" value="BLR7027 PROTEIN"/>
    <property type="match status" value="1"/>
</dbReference>
<gene>
    <name evidence="6" type="ORF">VVD49_15365</name>
</gene>
<dbReference type="Pfam" id="PF01734">
    <property type="entry name" value="Patatin"/>
    <property type="match status" value="1"/>
</dbReference>
<dbReference type="Proteomes" id="UP001331561">
    <property type="component" value="Unassembled WGS sequence"/>
</dbReference>
<dbReference type="RefSeq" id="WP_327600085.1">
    <property type="nucleotide sequence ID" value="NZ_JAYXHS010000003.1"/>
</dbReference>
<feature type="active site" description="Proton acceptor" evidence="4">
    <location>
        <position position="228"/>
    </location>
</feature>
<dbReference type="PROSITE" id="PS51635">
    <property type="entry name" value="PNPLA"/>
    <property type="match status" value="1"/>
</dbReference>
<keyword evidence="3 4" id="KW-0443">Lipid metabolism</keyword>
<evidence type="ECO:0000256" key="4">
    <source>
        <dbReference type="PROSITE-ProRule" id="PRU01161"/>
    </source>
</evidence>
<evidence type="ECO:0000256" key="1">
    <source>
        <dbReference type="ARBA" id="ARBA00022801"/>
    </source>
</evidence>
<feature type="domain" description="PNPLA" evidence="5">
    <location>
        <begin position="28"/>
        <end position="241"/>
    </location>
</feature>
<keyword evidence="2 4" id="KW-0442">Lipid degradation</keyword>
<comment type="caution">
    <text evidence="4">Lacks conserved residue(s) required for the propagation of feature annotation.</text>
</comment>
<comment type="caution">
    <text evidence="6">The sequence shown here is derived from an EMBL/GenBank/DDBJ whole genome shotgun (WGS) entry which is preliminary data.</text>
</comment>
<dbReference type="InterPro" id="IPR050301">
    <property type="entry name" value="NTE"/>
</dbReference>
<feature type="active site" description="Nucleophile" evidence="4">
    <location>
        <position position="66"/>
    </location>
</feature>
<dbReference type="InterPro" id="IPR016035">
    <property type="entry name" value="Acyl_Trfase/lysoPLipase"/>
</dbReference>
<dbReference type="SUPFAM" id="SSF52151">
    <property type="entry name" value="FabD/lysophospholipase-like"/>
    <property type="match status" value="1"/>
</dbReference>
<accession>A0ABU6K5C7</accession>
<keyword evidence="7" id="KW-1185">Reference proteome</keyword>
<evidence type="ECO:0000313" key="6">
    <source>
        <dbReference type="EMBL" id="MEC5387107.1"/>
    </source>
</evidence>
<evidence type="ECO:0000313" key="7">
    <source>
        <dbReference type="Proteomes" id="UP001331561"/>
    </source>
</evidence>
<organism evidence="6 7">
    <name type="scientific">Uliginosibacterium silvisoli</name>
    <dbReference type="NCBI Taxonomy" id="3114758"/>
    <lineage>
        <taxon>Bacteria</taxon>
        <taxon>Pseudomonadati</taxon>
        <taxon>Pseudomonadota</taxon>
        <taxon>Betaproteobacteria</taxon>
        <taxon>Rhodocyclales</taxon>
        <taxon>Zoogloeaceae</taxon>
        <taxon>Uliginosibacterium</taxon>
    </lineage>
</organism>
<evidence type="ECO:0000256" key="2">
    <source>
        <dbReference type="ARBA" id="ARBA00022963"/>
    </source>
</evidence>
<dbReference type="InterPro" id="IPR002641">
    <property type="entry name" value="PNPLA_dom"/>
</dbReference>